<proteinExistence type="predicted"/>
<comment type="caution">
    <text evidence="2">The sequence shown here is derived from an EMBL/GenBank/DDBJ whole genome shotgun (WGS) entry which is preliminary data.</text>
</comment>
<keyword evidence="3" id="KW-1185">Reference proteome</keyword>
<evidence type="ECO:0000256" key="1">
    <source>
        <dbReference type="SAM" id="MobiDB-lite"/>
    </source>
</evidence>
<reference evidence="2 3" key="1">
    <citation type="journal article" date="2024" name="Plant J.">
        <title>Genome sequences and population genomics reveal climatic adaptation and genomic divergence between two closely related sweetgum species.</title>
        <authorList>
            <person name="Xu W.Q."/>
            <person name="Ren C.Q."/>
            <person name="Zhang X.Y."/>
            <person name="Comes H.P."/>
            <person name="Liu X.H."/>
            <person name="Li Y.G."/>
            <person name="Kettle C.J."/>
            <person name="Jalonen R."/>
            <person name="Gaisberger H."/>
            <person name="Ma Y.Z."/>
            <person name="Qiu Y.X."/>
        </authorList>
    </citation>
    <scope>NUCLEOTIDE SEQUENCE [LARGE SCALE GENOMIC DNA]</scope>
    <source>
        <strain evidence="2">Hangzhou</strain>
    </source>
</reference>
<dbReference type="EMBL" id="JBBPBK010000004">
    <property type="protein sequence ID" value="KAK9286846.1"/>
    <property type="molecule type" value="Genomic_DNA"/>
</dbReference>
<gene>
    <name evidence="2" type="ORF">L1049_015251</name>
</gene>
<name>A0AAP0S3D6_LIQFO</name>
<dbReference type="Proteomes" id="UP001415857">
    <property type="component" value="Unassembled WGS sequence"/>
</dbReference>
<sequence length="91" mass="10034">MPKSPLAMPYYSIGTRLAEEGAVDQKGRRRRGNSRTHESIAEDGVVSDGDAEGGREAGTAVVMHGENETFGWKLQAFIEKMDMVKSEFRSD</sequence>
<organism evidence="2 3">
    <name type="scientific">Liquidambar formosana</name>
    <name type="common">Formosan gum</name>
    <dbReference type="NCBI Taxonomy" id="63359"/>
    <lineage>
        <taxon>Eukaryota</taxon>
        <taxon>Viridiplantae</taxon>
        <taxon>Streptophyta</taxon>
        <taxon>Embryophyta</taxon>
        <taxon>Tracheophyta</taxon>
        <taxon>Spermatophyta</taxon>
        <taxon>Magnoliopsida</taxon>
        <taxon>eudicotyledons</taxon>
        <taxon>Gunneridae</taxon>
        <taxon>Pentapetalae</taxon>
        <taxon>Saxifragales</taxon>
        <taxon>Altingiaceae</taxon>
        <taxon>Liquidambar</taxon>
    </lineage>
</organism>
<evidence type="ECO:0000313" key="3">
    <source>
        <dbReference type="Proteomes" id="UP001415857"/>
    </source>
</evidence>
<feature type="region of interest" description="Disordered" evidence="1">
    <location>
        <begin position="22"/>
        <end position="55"/>
    </location>
</feature>
<dbReference type="AlphaFoldDB" id="A0AAP0S3D6"/>
<protein>
    <submittedName>
        <fullName evidence="2">Uncharacterized protein</fullName>
    </submittedName>
</protein>
<evidence type="ECO:0000313" key="2">
    <source>
        <dbReference type="EMBL" id="KAK9286846.1"/>
    </source>
</evidence>
<accession>A0AAP0S3D6</accession>